<dbReference type="OrthoDB" id="6113252at2"/>
<dbReference type="GO" id="GO:0005886">
    <property type="term" value="C:plasma membrane"/>
    <property type="evidence" value="ECO:0007669"/>
    <property type="project" value="UniProtKB-SubCell"/>
</dbReference>
<feature type="transmembrane region" description="Helical" evidence="7">
    <location>
        <begin position="165"/>
        <end position="189"/>
    </location>
</feature>
<reference evidence="8" key="1">
    <citation type="submission" date="2015-12" db="EMBL/GenBank/DDBJ databases">
        <authorList>
            <person name="Tikhonova T.V."/>
            <person name="Pavlov A.R."/>
            <person name="Beletsky A.V."/>
            <person name="Mardanov A.V."/>
            <person name="Sorokin D.Y."/>
            <person name="Ravin N.V."/>
            <person name="Popov V.O."/>
        </authorList>
    </citation>
    <scope>NUCLEOTIDE SEQUENCE</scope>
    <source>
        <strain evidence="8">DSM 14787</strain>
    </source>
</reference>
<keyword evidence="9" id="KW-1185">Reference proteome</keyword>
<gene>
    <name evidence="8" type="ordered locus">TVNIR_0947</name>
</gene>
<evidence type="ECO:0000256" key="3">
    <source>
        <dbReference type="ARBA" id="ARBA00022475"/>
    </source>
</evidence>
<sequence>MSNEAVLQDAPRGGGMPILTLLIALIAIGLGVYTSLPLFSEGHAAFNTSSNVVWGLPVVAYVFLALSSTGLAMVSSLAMVFGWKDFYPIAKRCLWLAVTVLIAGFISLALELGHPFRMLWAIPLNLQIQSPLFWMGVWYLIALIFMIVKLALLHRDEWSTSRSRTVGIATFVSESLAAVTLALVFGMMAMRPYWYGSFVPVYFLVTAALSGVAFATLFAFFAHRLGTTSMSARMKHLMTDLMPKIFAALLGTVLVLAVARVITGLWSNQPEISLVTRHFVDSPWFHVQLWLGMVLPFILLLMPKLRVQPLIQVLASVLVLLGVFIGRYEYIVGGQLIPLWKGTWYPDLIAYTPSLTEWGIVIFGVGVGLLIYAVGTWMFRLDDAPADAR</sequence>
<keyword evidence="3" id="KW-1003">Cell membrane</keyword>
<feature type="transmembrane region" description="Helical" evidence="7">
    <location>
        <begin position="59"/>
        <end position="81"/>
    </location>
</feature>
<dbReference type="Proteomes" id="UP000010809">
    <property type="component" value="Chromosome"/>
</dbReference>
<organism evidence="8 9">
    <name type="scientific">Thioalkalivibrio nitratireducens (strain DSM 14787 / UNIQEM 213 / ALEN2)</name>
    <dbReference type="NCBI Taxonomy" id="1255043"/>
    <lineage>
        <taxon>Bacteria</taxon>
        <taxon>Pseudomonadati</taxon>
        <taxon>Pseudomonadota</taxon>
        <taxon>Gammaproteobacteria</taxon>
        <taxon>Chromatiales</taxon>
        <taxon>Ectothiorhodospiraceae</taxon>
        <taxon>Thioalkalivibrio</taxon>
    </lineage>
</organism>
<feature type="transmembrane region" description="Helical" evidence="7">
    <location>
        <begin position="93"/>
        <end position="112"/>
    </location>
</feature>
<accession>L0DSP3</accession>
<keyword evidence="4 7" id="KW-0812">Transmembrane</keyword>
<keyword evidence="5 7" id="KW-1133">Transmembrane helix</keyword>
<dbReference type="InterPro" id="IPR052049">
    <property type="entry name" value="Electron_transfer_protein"/>
</dbReference>
<evidence type="ECO:0000256" key="4">
    <source>
        <dbReference type="ARBA" id="ARBA00022692"/>
    </source>
</evidence>
<evidence type="ECO:0000313" key="9">
    <source>
        <dbReference type="Proteomes" id="UP000010809"/>
    </source>
</evidence>
<feature type="transmembrane region" description="Helical" evidence="7">
    <location>
        <begin position="313"/>
        <end position="338"/>
    </location>
</feature>
<dbReference type="PATRIC" id="fig|1255043.3.peg.953"/>
<dbReference type="Pfam" id="PF03916">
    <property type="entry name" value="NrfD"/>
    <property type="match status" value="1"/>
</dbReference>
<evidence type="ECO:0000256" key="7">
    <source>
        <dbReference type="SAM" id="Phobius"/>
    </source>
</evidence>
<feature type="transmembrane region" description="Helical" evidence="7">
    <location>
        <begin position="241"/>
        <end position="263"/>
    </location>
</feature>
<dbReference type="AlphaFoldDB" id="L0DSP3"/>
<comment type="similarity">
    <text evidence="2">Belongs to the NrfD family.</text>
</comment>
<protein>
    <submittedName>
        <fullName evidence="8">Polysulfide reductase, NrfD</fullName>
    </submittedName>
</protein>
<proteinExistence type="inferred from homology"/>
<dbReference type="KEGG" id="tni:TVNIR_0947"/>
<dbReference type="Gene3D" id="1.20.1630.10">
    <property type="entry name" value="Formate dehydrogenase/DMSO reductase domain"/>
    <property type="match status" value="1"/>
</dbReference>
<dbReference type="STRING" id="1255043.TVNIR_0947"/>
<feature type="transmembrane region" description="Helical" evidence="7">
    <location>
        <begin position="201"/>
        <end position="221"/>
    </location>
</feature>
<dbReference type="HOGENOM" id="CLU_045348_3_1_6"/>
<name>L0DSP3_THIND</name>
<dbReference type="PANTHER" id="PTHR34856:SF2">
    <property type="entry name" value="PROTEIN NRFD"/>
    <property type="match status" value="1"/>
</dbReference>
<feature type="transmembrane region" description="Helical" evidence="7">
    <location>
        <begin position="132"/>
        <end position="153"/>
    </location>
</feature>
<evidence type="ECO:0000256" key="2">
    <source>
        <dbReference type="ARBA" id="ARBA00008929"/>
    </source>
</evidence>
<keyword evidence="6 7" id="KW-0472">Membrane</keyword>
<dbReference type="RefSeq" id="WP_015257775.1">
    <property type="nucleotide sequence ID" value="NC_019902.2"/>
</dbReference>
<dbReference type="eggNOG" id="COG5557">
    <property type="taxonomic scope" value="Bacteria"/>
</dbReference>
<evidence type="ECO:0000256" key="6">
    <source>
        <dbReference type="ARBA" id="ARBA00023136"/>
    </source>
</evidence>
<evidence type="ECO:0000313" key="8">
    <source>
        <dbReference type="EMBL" id="AGA32634.1"/>
    </source>
</evidence>
<feature type="transmembrane region" description="Helical" evidence="7">
    <location>
        <begin position="358"/>
        <end position="379"/>
    </location>
</feature>
<evidence type="ECO:0000256" key="1">
    <source>
        <dbReference type="ARBA" id="ARBA00004651"/>
    </source>
</evidence>
<evidence type="ECO:0000256" key="5">
    <source>
        <dbReference type="ARBA" id="ARBA00022989"/>
    </source>
</evidence>
<dbReference type="PANTHER" id="PTHR34856">
    <property type="entry name" value="PROTEIN NRFD"/>
    <property type="match status" value="1"/>
</dbReference>
<dbReference type="EMBL" id="CP003989">
    <property type="protein sequence ID" value="AGA32634.1"/>
    <property type="molecule type" value="Genomic_DNA"/>
</dbReference>
<feature type="transmembrane region" description="Helical" evidence="7">
    <location>
        <begin position="18"/>
        <end position="39"/>
    </location>
</feature>
<dbReference type="InterPro" id="IPR005614">
    <property type="entry name" value="NrfD-like"/>
</dbReference>
<feature type="transmembrane region" description="Helical" evidence="7">
    <location>
        <begin position="283"/>
        <end position="301"/>
    </location>
</feature>
<comment type="subcellular location">
    <subcellularLocation>
        <location evidence="1">Cell membrane</location>
        <topology evidence="1">Multi-pass membrane protein</topology>
    </subcellularLocation>
</comment>